<dbReference type="RefSeq" id="WP_100345873.1">
    <property type="nucleotide sequence ID" value="NZ_PGFB01000005.1"/>
</dbReference>
<feature type="transmembrane region" description="Helical" evidence="7">
    <location>
        <begin position="28"/>
        <end position="50"/>
    </location>
</feature>
<keyword evidence="10" id="KW-1185">Reference proteome</keyword>
<evidence type="ECO:0000256" key="5">
    <source>
        <dbReference type="ARBA" id="ARBA00022989"/>
    </source>
</evidence>
<dbReference type="PROSITE" id="PS50928">
    <property type="entry name" value="ABC_TM1"/>
    <property type="match status" value="1"/>
</dbReference>
<evidence type="ECO:0000313" key="9">
    <source>
        <dbReference type="EMBL" id="PJJ55785.1"/>
    </source>
</evidence>
<dbReference type="InterPro" id="IPR000515">
    <property type="entry name" value="MetI-like"/>
</dbReference>
<reference evidence="9 10" key="1">
    <citation type="submission" date="2017-11" db="EMBL/GenBank/DDBJ databases">
        <title>Genomic Encyclopedia of Archaeal and Bacterial Type Strains, Phase II (KMG-II): From Individual Species to Whole Genera.</title>
        <authorList>
            <person name="Goeker M."/>
        </authorList>
    </citation>
    <scope>NUCLEOTIDE SEQUENCE [LARGE SCALE GENOMIC DNA]</scope>
    <source>
        <strain evidence="9 10">DSM 25625</strain>
    </source>
</reference>
<keyword evidence="9" id="KW-0762">Sugar transport</keyword>
<dbReference type="EMBL" id="PGFB01000005">
    <property type="protein sequence ID" value="PJJ55785.1"/>
    <property type="molecule type" value="Genomic_DNA"/>
</dbReference>
<keyword evidence="2 7" id="KW-0813">Transport</keyword>
<keyword evidence="3" id="KW-1003">Cell membrane</keyword>
<dbReference type="InterPro" id="IPR035906">
    <property type="entry name" value="MetI-like_sf"/>
</dbReference>
<keyword evidence="6 7" id="KW-0472">Membrane</keyword>
<organism evidence="9 10">
    <name type="scientific">Compostimonas suwonensis</name>
    <dbReference type="NCBI Taxonomy" id="1048394"/>
    <lineage>
        <taxon>Bacteria</taxon>
        <taxon>Bacillati</taxon>
        <taxon>Actinomycetota</taxon>
        <taxon>Actinomycetes</taxon>
        <taxon>Micrococcales</taxon>
        <taxon>Microbacteriaceae</taxon>
        <taxon>Compostimonas</taxon>
    </lineage>
</organism>
<gene>
    <name evidence="9" type="ORF">CLV54_3137</name>
</gene>
<keyword evidence="4 7" id="KW-0812">Transmembrane</keyword>
<feature type="transmembrane region" description="Helical" evidence="7">
    <location>
        <begin position="211"/>
        <end position="238"/>
    </location>
</feature>
<evidence type="ECO:0000256" key="4">
    <source>
        <dbReference type="ARBA" id="ARBA00022692"/>
    </source>
</evidence>
<protein>
    <submittedName>
        <fullName evidence="9">Multiple sugar transport system permease protein</fullName>
    </submittedName>
</protein>
<dbReference type="CDD" id="cd06261">
    <property type="entry name" value="TM_PBP2"/>
    <property type="match status" value="1"/>
</dbReference>
<evidence type="ECO:0000256" key="3">
    <source>
        <dbReference type="ARBA" id="ARBA00022475"/>
    </source>
</evidence>
<dbReference type="GO" id="GO:0005886">
    <property type="term" value="C:plasma membrane"/>
    <property type="evidence" value="ECO:0007669"/>
    <property type="project" value="UniProtKB-SubCell"/>
</dbReference>
<feature type="domain" description="ABC transmembrane type-1" evidence="8">
    <location>
        <begin position="92"/>
        <end position="285"/>
    </location>
</feature>
<evidence type="ECO:0000256" key="6">
    <source>
        <dbReference type="ARBA" id="ARBA00023136"/>
    </source>
</evidence>
<dbReference type="Gene3D" id="1.10.3720.10">
    <property type="entry name" value="MetI-like"/>
    <property type="match status" value="1"/>
</dbReference>
<sequence>MALLTRTLPPARDLPRARRSRLGGRGGVIPTIVLVLGALYCVLPVSWIAIASTKTPGELFSTFSFSPSFSGGFAENIQALFAYNDGVFVRWTLNTLLFAGVGALVSVFVSAAAGYALAKYRFRGRETIFKLILAGVLIPQIALAIPQYLLLSNLNMTGTYWSVLLPSLINPFSIYLCRIFAAGSVPTEILEAGRIDGAGEYRLFWSVGLRLMLPGLITVFLLQFVAIWNNFMLPYIMLSKEGMFPLTVGLFSLLNRGAGAASLYTLVITGSLVSIVPLIILFLVLQRYWRLDVLSGGLKG</sequence>
<dbReference type="SUPFAM" id="SSF161098">
    <property type="entry name" value="MetI-like"/>
    <property type="match status" value="1"/>
</dbReference>
<dbReference type="PANTHER" id="PTHR43744:SF12">
    <property type="entry name" value="ABC TRANSPORTER PERMEASE PROTEIN MG189-RELATED"/>
    <property type="match status" value="1"/>
</dbReference>
<name>A0A2M9BCV6_9MICO</name>
<comment type="similarity">
    <text evidence="7">Belongs to the binding-protein-dependent transport system permease family.</text>
</comment>
<evidence type="ECO:0000259" key="8">
    <source>
        <dbReference type="PROSITE" id="PS50928"/>
    </source>
</evidence>
<evidence type="ECO:0000256" key="2">
    <source>
        <dbReference type="ARBA" id="ARBA00022448"/>
    </source>
</evidence>
<feature type="transmembrane region" description="Helical" evidence="7">
    <location>
        <begin position="96"/>
        <end position="117"/>
    </location>
</feature>
<evidence type="ECO:0000256" key="7">
    <source>
        <dbReference type="RuleBase" id="RU363032"/>
    </source>
</evidence>
<keyword evidence="5 7" id="KW-1133">Transmembrane helix</keyword>
<evidence type="ECO:0000256" key="1">
    <source>
        <dbReference type="ARBA" id="ARBA00004651"/>
    </source>
</evidence>
<accession>A0A2M9BCV6</accession>
<feature type="transmembrane region" description="Helical" evidence="7">
    <location>
        <begin position="258"/>
        <end position="285"/>
    </location>
</feature>
<evidence type="ECO:0000313" key="10">
    <source>
        <dbReference type="Proteomes" id="UP000230161"/>
    </source>
</evidence>
<feature type="transmembrane region" description="Helical" evidence="7">
    <location>
        <begin position="129"/>
        <end position="149"/>
    </location>
</feature>
<proteinExistence type="inferred from homology"/>
<dbReference type="PANTHER" id="PTHR43744">
    <property type="entry name" value="ABC TRANSPORTER PERMEASE PROTEIN MG189-RELATED-RELATED"/>
    <property type="match status" value="1"/>
</dbReference>
<comment type="subcellular location">
    <subcellularLocation>
        <location evidence="1 7">Cell membrane</location>
        <topology evidence="1 7">Multi-pass membrane protein</topology>
    </subcellularLocation>
</comment>
<dbReference type="Pfam" id="PF00528">
    <property type="entry name" value="BPD_transp_1"/>
    <property type="match status" value="1"/>
</dbReference>
<dbReference type="GO" id="GO:0055085">
    <property type="term" value="P:transmembrane transport"/>
    <property type="evidence" value="ECO:0007669"/>
    <property type="project" value="InterPro"/>
</dbReference>
<dbReference type="OrthoDB" id="2063054at2"/>
<comment type="caution">
    <text evidence="9">The sequence shown here is derived from an EMBL/GenBank/DDBJ whole genome shotgun (WGS) entry which is preliminary data.</text>
</comment>
<dbReference type="Proteomes" id="UP000230161">
    <property type="component" value="Unassembled WGS sequence"/>
</dbReference>
<feature type="transmembrane region" description="Helical" evidence="7">
    <location>
        <begin position="169"/>
        <end position="190"/>
    </location>
</feature>
<dbReference type="AlphaFoldDB" id="A0A2M9BCV6"/>